<dbReference type="InterPro" id="IPR046699">
    <property type="entry name" value="ARPP-1"/>
</dbReference>
<sequence length="292" mass="32854">MIEKFIASLDKGEAFFEGNVLFVPIKGEDRGNGVSVLDESIAEGTLEVKDSGVIETAVIDYRGNNPLFVMDGEEIVGARQNRIFATSFLTERVEDFRVPVVCVEEGRWEDGTYFATGTVCANPQIRSVIATTTFKSLKKRKGFRPDQKLVWKEVRKTLDRLNVQSKTLSLHDVYNRGMSLFLTDYTPDEDTIGIMGFDGEGFTGMDVFSSHAIFKKLSGKIIQSYLMGSWGIRGKFPTAPEPLKEIEGLEDWKEFPSIGLGREYRTENRDKVAKALVDNDKVVHLSIFRRTV</sequence>
<feature type="domain" description="ARG and Rhodanese-Phosphatase-superfamily-associated" evidence="1">
    <location>
        <begin position="12"/>
        <end position="288"/>
    </location>
</feature>
<organism evidence="2">
    <name type="scientific">candidate division WOR-3 bacterium</name>
    <dbReference type="NCBI Taxonomy" id="2052148"/>
    <lineage>
        <taxon>Bacteria</taxon>
        <taxon>Bacteria division WOR-3</taxon>
    </lineage>
</organism>
<accession>A0A7C0ZKH2</accession>
<protein>
    <recommendedName>
        <fullName evidence="1">ARG and Rhodanese-Phosphatase-superfamily-associated domain-containing protein</fullName>
    </recommendedName>
</protein>
<dbReference type="Pfam" id="PF20208">
    <property type="entry name" value="ARPP-1"/>
    <property type="match status" value="1"/>
</dbReference>
<gene>
    <name evidence="2" type="ORF">ENF18_02790</name>
</gene>
<dbReference type="AlphaFoldDB" id="A0A7C0ZKH2"/>
<name>A0A7C0ZKH2_UNCW3</name>
<evidence type="ECO:0000259" key="1">
    <source>
        <dbReference type="Pfam" id="PF20208"/>
    </source>
</evidence>
<reference evidence="2" key="1">
    <citation type="journal article" date="2020" name="mSystems">
        <title>Genome- and Community-Level Interaction Insights into Carbon Utilization and Element Cycling Functions of Hydrothermarchaeota in Hydrothermal Sediment.</title>
        <authorList>
            <person name="Zhou Z."/>
            <person name="Liu Y."/>
            <person name="Xu W."/>
            <person name="Pan J."/>
            <person name="Luo Z.H."/>
            <person name="Li M."/>
        </authorList>
    </citation>
    <scope>NUCLEOTIDE SEQUENCE [LARGE SCALE GENOMIC DNA]</scope>
    <source>
        <strain evidence="2">HyVt-102</strain>
    </source>
</reference>
<comment type="caution">
    <text evidence="2">The sequence shown here is derived from an EMBL/GenBank/DDBJ whole genome shotgun (WGS) entry which is preliminary data.</text>
</comment>
<dbReference type="Proteomes" id="UP000885847">
    <property type="component" value="Unassembled WGS sequence"/>
</dbReference>
<proteinExistence type="predicted"/>
<dbReference type="EMBL" id="DQWE01000129">
    <property type="protein sequence ID" value="HDI82704.1"/>
    <property type="molecule type" value="Genomic_DNA"/>
</dbReference>
<evidence type="ECO:0000313" key="2">
    <source>
        <dbReference type="EMBL" id="HDI82704.1"/>
    </source>
</evidence>